<dbReference type="Gene3D" id="3.30.420.40">
    <property type="match status" value="2"/>
</dbReference>
<dbReference type="InterPro" id="IPR050696">
    <property type="entry name" value="FtsA/MreB"/>
</dbReference>
<dbReference type="Pfam" id="PF11104">
    <property type="entry name" value="PilM_2"/>
    <property type="match status" value="1"/>
</dbReference>
<keyword evidence="2" id="KW-1185">Reference proteome</keyword>
<dbReference type="OrthoDB" id="2690797at2"/>
<name>A0A372LU39_9BACI</name>
<dbReference type="PANTHER" id="PTHR32432:SF3">
    <property type="entry name" value="ETHANOLAMINE UTILIZATION PROTEIN EUTJ"/>
    <property type="match status" value="1"/>
</dbReference>
<dbReference type="PANTHER" id="PTHR32432">
    <property type="entry name" value="CELL DIVISION PROTEIN FTSA-RELATED"/>
    <property type="match status" value="1"/>
</dbReference>
<sequence length="325" mass="37813">MFSLVKTRHQRVHFSIKDRYIRFLATGKNRTFHFYGQKHLPHGVIVEGQIKDRESLQMILEEIIDHYKLKGSKITFCIPDAFVILRKVLVPLEITEAEIKGYLYMQLGDSIHLPFEDPVLEAVLLGRADEQNEVLLIASKESILRDFTEVFQEASLKPVVADLSILSLYRMYYHLNLADKNEHLLMVHIGLDSMAMSVFYEYKPVLVRHFQLPFSETYYELAESRSGQQYYQWCGPEEEIMGQAQDMTTEIERFMSFYRFNLTRGKHQITKLFITGDHPCMAMLEENISNSFEIEVQSLLKPLFQTKKGINIPPVYADCIGLALK</sequence>
<proteinExistence type="predicted"/>
<reference evidence="1 2" key="1">
    <citation type="submission" date="2018-08" db="EMBL/GenBank/DDBJ databases">
        <title>Bacillus chawlae sp. nov., Bacillus glennii sp. nov., and Bacillus saganii sp. nov. Isolated from the Vehicle Assembly Building at Kennedy Space Center where the Viking Spacecraft were Assembled.</title>
        <authorList>
            <person name="Seuylemezian A."/>
            <person name="Vaishampayan P."/>
        </authorList>
    </citation>
    <scope>NUCLEOTIDE SEQUENCE [LARGE SCALE GENOMIC DNA]</scope>
    <source>
        <strain evidence="1 2">V47-23a</strain>
    </source>
</reference>
<accession>A0A372LU39</accession>
<dbReference type="RefSeq" id="WP_117324652.1">
    <property type="nucleotide sequence ID" value="NZ_QVTE01000001.1"/>
</dbReference>
<comment type="caution">
    <text evidence="1">The sequence shown here is derived from an EMBL/GenBank/DDBJ whole genome shotgun (WGS) entry which is preliminary data.</text>
</comment>
<organism evidence="1 2">
    <name type="scientific">Peribacillus saganii</name>
    <dbReference type="NCBI Taxonomy" id="2303992"/>
    <lineage>
        <taxon>Bacteria</taxon>
        <taxon>Bacillati</taxon>
        <taxon>Bacillota</taxon>
        <taxon>Bacilli</taxon>
        <taxon>Bacillales</taxon>
        <taxon>Bacillaceae</taxon>
        <taxon>Peribacillus</taxon>
    </lineage>
</organism>
<evidence type="ECO:0000313" key="1">
    <source>
        <dbReference type="EMBL" id="RFU71576.1"/>
    </source>
</evidence>
<dbReference type="EMBL" id="QVTE01000001">
    <property type="protein sequence ID" value="RFU71576.1"/>
    <property type="molecule type" value="Genomic_DNA"/>
</dbReference>
<dbReference type="Gene3D" id="3.30.1490.300">
    <property type="match status" value="1"/>
</dbReference>
<dbReference type="InterPro" id="IPR005883">
    <property type="entry name" value="PilM"/>
</dbReference>
<protein>
    <recommendedName>
        <fullName evidence="3">Pilus assembly protein PilM</fullName>
    </recommendedName>
</protein>
<dbReference type="Proteomes" id="UP000264541">
    <property type="component" value="Unassembled WGS sequence"/>
</dbReference>
<dbReference type="AlphaFoldDB" id="A0A372LU39"/>
<evidence type="ECO:0008006" key="3">
    <source>
        <dbReference type="Google" id="ProtNLM"/>
    </source>
</evidence>
<gene>
    <name evidence="1" type="ORF">D0469_00235</name>
</gene>
<evidence type="ECO:0000313" key="2">
    <source>
        <dbReference type="Proteomes" id="UP000264541"/>
    </source>
</evidence>